<evidence type="ECO:0000313" key="1">
    <source>
        <dbReference type="EMBL" id="OGY86184.1"/>
    </source>
</evidence>
<dbReference type="SUPFAM" id="SSF48695">
    <property type="entry name" value="Multiheme cytochromes"/>
    <property type="match status" value="1"/>
</dbReference>
<dbReference type="Proteomes" id="UP000176420">
    <property type="component" value="Unassembled WGS sequence"/>
</dbReference>
<proteinExistence type="predicted"/>
<reference evidence="1 2" key="1">
    <citation type="journal article" date="2016" name="Nat. Commun.">
        <title>Thousands of microbial genomes shed light on interconnected biogeochemical processes in an aquifer system.</title>
        <authorList>
            <person name="Anantharaman K."/>
            <person name="Brown C.T."/>
            <person name="Hug L.A."/>
            <person name="Sharon I."/>
            <person name="Castelle C.J."/>
            <person name="Probst A.J."/>
            <person name="Thomas B.C."/>
            <person name="Singh A."/>
            <person name="Wilkins M.J."/>
            <person name="Karaoz U."/>
            <person name="Brodie E.L."/>
            <person name="Williams K.H."/>
            <person name="Hubbard S.S."/>
            <person name="Banfield J.F."/>
        </authorList>
    </citation>
    <scope>NUCLEOTIDE SEQUENCE [LARGE SCALE GENOMIC DNA]</scope>
</reference>
<organism evidence="1 2">
    <name type="scientific">Candidatus Kerfeldbacteria bacterium RIFOXYB2_FULL_38_14</name>
    <dbReference type="NCBI Taxonomy" id="1798547"/>
    <lineage>
        <taxon>Bacteria</taxon>
        <taxon>Candidatus Kerfeldiibacteriota</taxon>
    </lineage>
</organism>
<evidence type="ECO:0008006" key="3">
    <source>
        <dbReference type="Google" id="ProtNLM"/>
    </source>
</evidence>
<accession>A0A1G2BAH8</accession>
<comment type="caution">
    <text evidence="1">The sequence shown here is derived from an EMBL/GenBank/DDBJ whole genome shotgun (WGS) entry which is preliminary data.</text>
</comment>
<dbReference type="AlphaFoldDB" id="A0A1G2BAH8"/>
<evidence type="ECO:0000313" key="2">
    <source>
        <dbReference type="Proteomes" id="UP000176420"/>
    </source>
</evidence>
<protein>
    <recommendedName>
        <fullName evidence="3">Zinc-binding domain-containing protein</fullName>
    </recommendedName>
</protein>
<sequence>MPKCSQCNKTFEIIDADRVFYRKMEVPDPKSCPDCRLQQKLAWRNELNFYQNTCALCKKRVLSIIDPKKQYAVYCRDCFWSDKWNALDYGQEFDFGRPFFEQFHELMQKTPTIHLLSSADNENSEYTNYIIASKNSYMCCAGGWGENVYYCIFCFRNTDCADLYVCSDNQLCYELTDSEHCYNTIYSQNCRNCTDSAFLADCTGCSSCFCSTNLKNKSYVFCNEQLDKQMYEEKMKAVKLSSHTQVEEWKRRFQQMHRTSIKRANHNTNAEQCTGDYIKNSKNCVHCYTIFDSENLKNCDFTLKIKDSMDSVQVGGGGELIYQMCTGGLQSYNLAFDIVVRACSDVWYSVVCHNSENLFGCVGVNKQKYCILNKQYSEKEYHELRKKIVEHMRQTEEYGEFFPAQYSFFGYNESAAMDFFPLTKEQAQAQGFLWQENMPVIIGKETVNIENIPDDIFEVGDNFINEILVCAECGNNYKLIPQELAFYKKMHIPIPRKCFDCRHAARMAQRNQRKVYERTCAKCHTTIPSSFAPTRPEIVYCEECYQKEVY</sequence>
<dbReference type="InterPro" id="IPR036280">
    <property type="entry name" value="Multihaem_cyt_sf"/>
</dbReference>
<dbReference type="EMBL" id="MHKI01000024">
    <property type="protein sequence ID" value="OGY86184.1"/>
    <property type="molecule type" value="Genomic_DNA"/>
</dbReference>
<gene>
    <name evidence="1" type="ORF">A2319_03305</name>
</gene>
<name>A0A1G2BAH8_9BACT</name>